<dbReference type="EMBL" id="JAHRIN010009914">
    <property type="protein sequence ID" value="MEQ2194925.1"/>
    <property type="molecule type" value="Genomic_DNA"/>
</dbReference>
<proteinExistence type="predicted"/>
<gene>
    <name evidence="1" type="ORF">XENOCAPTIV_004774</name>
</gene>
<evidence type="ECO:0000313" key="2">
    <source>
        <dbReference type="Proteomes" id="UP001434883"/>
    </source>
</evidence>
<evidence type="ECO:0000313" key="1">
    <source>
        <dbReference type="EMBL" id="MEQ2194925.1"/>
    </source>
</evidence>
<dbReference type="Proteomes" id="UP001434883">
    <property type="component" value="Unassembled WGS sequence"/>
</dbReference>
<sequence>QQRPRRGRCTAAALRSSDAVSRLEEGEGEVSLCIAARALAAAGTQQWRLPVRTATLQAPATFWGPRRTTFTNRHRAAACKVGADGVSHTLLPSPAHVSKLVGKDSLWLP</sequence>
<reference evidence="1 2" key="1">
    <citation type="submission" date="2021-06" db="EMBL/GenBank/DDBJ databases">
        <authorList>
            <person name="Palmer J.M."/>
        </authorList>
    </citation>
    <scope>NUCLEOTIDE SEQUENCE [LARGE SCALE GENOMIC DNA]</scope>
    <source>
        <strain evidence="1 2">XC_2019</strain>
        <tissue evidence="1">Muscle</tissue>
    </source>
</reference>
<comment type="caution">
    <text evidence="1">The sequence shown here is derived from an EMBL/GenBank/DDBJ whole genome shotgun (WGS) entry which is preliminary data.</text>
</comment>
<accession>A0ABV0QGH7</accession>
<protein>
    <submittedName>
        <fullName evidence="1">Uncharacterized protein</fullName>
    </submittedName>
</protein>
<keyword evidence="2" id="KW-1185">Reference proteome</keyword>
<feature type="non-terminal residue" evidence="1">
    <location>
        <position position="1"/>
    </location>
</feature>
<name>A0ABV0QGH7_9TELE</name>
<organism evidence="1 2">
    <name type="scientific">Xenoophorus captivus</name>
    <dbReference type="NCBI Taxonomy" id="1517983"/>
    <lineage>
        <taxon>Eukaryota</taxon>
        <taxon>Metazoa</taxon>
        <taxon>Chordata</taxon>
        <taxon>Craniata</taxon>
        <taxon>Vertebrata</taxon>
        <taxon>Euteleostomi</taxon>
        <taxon>Actinopterygii</taxon>
        <taxon>Neopterygii</taxon>
        <taxon>Teleostei</taxon>
        <taxon>Neoteleostei</taxon>
        <taxon>Acanthomorphata</taxon>
        <taxon>Ovalentaria</taxon>
        <taxon>Atherinomorphae</taxon>
        <taxon>Cyprinodontiformes</taxon>
        <taxon>Goodeidae</taxon>
        <taxon>Xenoophorus</taxon>
    </lineage>
</organism>